<dbReference type="InterPro" id="IPR011701">
    <property type="entry name" value="MFS"/>
</dbReference>
<dbReference type="AlphaFoldDB" id="A0A2T7TF26"/>
<gene>
    <name evidence="7" type="ORF">Y717_09880</name>
</gene>
<feature type="transmembrane region" description="Helical" evidence="5">
    <location>
        <begin position="250"/>
        <end position="269"/>
    </location>
</feature>
<dbReference type="GO" id="GO:0005886">
    <property type="term" value="C:plasma membrane"/>
    <property type="evidence" value="ECO:0007669"/>
    <property type="project" value="UniProtKB-SubCell"/>
</dbReference>
<dbReference type="InterPro" id="IPR052952">
    <property type="entry name" value="MFS-Transporter"/>
</dbReference>
<dbReference type="InterPro" id="IPR020846">
    <property type="entry name" value="MFS_dom"/>
</dbReference>
<dbReference type="PANTHER" id="PTHR23527">
    <property type="entry name" value="BLL3282 PROTEIN"/>
    <property type="match status" value="1"/>
</dbReference>
<name>A0A2T7TF26_9ACTN</name>
<evidence type="ECO:0000256" key="3">
    <source>
        <dbReference type="ARBA" id="ARBA00022989"/>
    </source>
</evidence>
<comment type="subcellular location">
    <subcellularLocation>
        <location evidence="1">Cell membrane</location>
        <topology evidence="1">Multi-pass membrane protein</topology>
    </subcellularLocation>
</comment>
<dbReference type="PANTHER" id="PTHR23527:SF1">
    <property type="entry name" value="BLL3282 PROTEIN"/>
    <property type="match status" value="1"/>
</dbReference>
<evidence type="ECO:0000313" key="7">
    <source>
        <dbReference type="EMBL" id="PVE13698.1"/>
    </source>
</evidence>
<evidence type="ECO:0000256" key="4">
    <source>
        <dbReference type="ARBA" id="ARBA00023136"/>
    </source>
</evidence>
<feature type="transmembrane region" description="Helical" evidence="5">
    <location>
        <begin position="215"/>
        <end position="238"/>
    </location>
</feature>
<evidence type="ECO:0000259" key="6">
    <source>
        <dbReference type="PROSITE" id="PS50850"/>
    </source>
</evidence>
<dbReference type="InterPro" id="IPR036259">
    <property type="entry name" value="MFS_trans_sf"/>
</dbReference>
<dbReference type="STRING" id="1440053.GCA_000718095_00501"/>
<dbReference type="PROSITE" id="PS50850">
    <property type="entry name" value="MFS"/>
    <property type="match status" value="1"/>
</dbReference>
<feature type="transmembrane region" description="Helical" evidence="5">
    <location>
        <begin position="281"/>
        <end position="299"/>
    </location>
</feature>
<feature type="transmembrane region" description="Helical" evidence="5">
    <location>
        <begin position="175"/>
        <end position="194"/>
    </location>
</feature>
<evidence type="ECO:0000256" key="1">
    <source>
        <dbReference type="ARBA" id="ARBA00004651"/>
    </source>
</evidence>
<comment type="caution">
    <text evidence="7">The sequence shown here is derived from an EMBL/GenBank/DDBJ whole genome shotgun (WGS) entry which is preliminary data.</text>
</comment>
<evidence type="ECO:0000256" key="5">
    <source>
        <dbReference type="SAM" id="Phobius"/>
    </source>
</evidence>
<dbReference type="GO" id="GO:0022857">
    <property type="term" value="F:transmembrane transporter activity"/>
    <property type="evidence" value="ECO:0007669"/>
    <property type="project" value="InterPro"/>
</dbReference>
<keyword evidence="8" id="KW-1185">Reference proteome</keyword>
<proteinExistence type="predicted"/>
<keyword evidence="3 5" id="KW-1133">Transmembrane helix</keyword>
<feature type="transmembrane region" description="Helical" evidence="5">
    <location>
        <begin position="56"/>
        <end position="74"/>
    </location>
</feature>
<dbReference type="Gene3D" id="1.20.1250.20">
    <property type="entry name" value="MFS general substrate transporter like domains"/>
    <property type="match status" value="2"/>
</dbReference>
<feature type="transmembrane region" description="Helical" evidence="5">
    <location>
        <begin position="305"/>
        <end position="328"/>
    </location>
</feature>
<organism evidence="7 8">
    <name type="scientific">Streptomyces scopuliridis RB72</name>
    <dbReference type="NCBI Taxonomy" id="1440053"/>
    <lineage>
        <taxon>Bacteria</taxon>
        <taxon>Bacillati</taxon>
        <taxon>Actinomycetota</taxon>
        <taxon>Actinomycetes</taxon>
        <taxon>Kitasatosporales</taxon>
        <taxon>Streptomycetaceae</taxon>
        <taxon>Streptomyces</taxon>
    </lineage>
</organism>
<dbReference type="Proteomes" id="UP000245992">
    <property type="component" value="Unassembled WGS sequence"/>
</dbReference>
<feature type="transmembrane region" description="Helical" evidence="5">
    <location>
        <begin position="86"/>
        <end position="104"/>
    </location>
</feature>
<dbReference type="Pfam" id="PF07690">
    <property type="entry name" value="MFS_1"/>
    <property type="match status" value="1"/>
</dbReference>
<feature type="domain" description="Major facilitator superfamily (MFS) profile" evidence="6">
    <location>
        <begin position="20"/>
        <end position="398"/>
    </location>
</feature>
<dbReference type="EMBL" id="AZSP01000017">
    <property type="protein sequence ID" value="PVE13698.1"/>
    <property type="molecule type" value="Genomic_DNA"/>
</dbReference>
<accession>A0A2T7TF26</accession>
<keyword evidence="2 5" id="KW-0812">Transmembrane</keyword>
<feature type="transmembrane region" description="Helical" evidence="5">
    <location>
        <begin position="369"/>
        <end position="388"/>
    </location>
</feature>
<feature type="transmembrane region" description="Helical" evidence="5">
    <location>
        <begin position="340"/>
        <end position="363"/>
    </location>
</feature>
<feature type="transmembrane region" description="Helical" evidence="5">
    <location>
        <begin position="20"/>
        <end position="44"/>
    </location>
</feature>
<keyword evidence="4 5" id="KW-0472">Membrane</keyword>
<evidence type="ECO:0000313" key="8">
    <source>
        <dbReference type="Proteomes" id="UP000245992"/>
    </source>
</evidence>
<dbReference type="RefSeq" id="WP_051745363.1">
    <property type="nucleotide sequence ID" value="NZ_JOEI01000002.1"/>
</dbReference>
<evidence type="ECO:0000256" key="2">
    <source>
        <dbReference type="ARBA" id="ARBA00022692"/>
    </source>
</evidence>
<sequence length="398" mass="40249">MTADPTEKGPIHTARVPPSLLVLVTGGMGLSMFVLYAIGALGPFLIEDLEISSSQLGLLTAVTFGTATVLSLYAGQVADLLGGRRAFALLMVLVAADFALLIATRTYGFLLGALVLGGAAQSLANPSTNKLITTHVPPERRAVAVGVKQSGVPLAAFTAGLTLPALAAAMSWRAALALVIPVALAAALAAVLLPKDTGRSAKLRLALPAAPNPPTRWLMAVSLCIGCGLSALNTYLPLYAHQRLSMGERSAGALIAAIGVSGIASRVLWSRLSNRLDVPRSLLILTVASVVFGALLPAATGATWLVWVGAVGLGCSAAAANAVSMVAVTQGSGFGGTGHASALVSMGFFAGFVVGPVTFGLLVDTTGGFAAGWALVTAVFAVAGLCSWGGRRIVRDSV</sequence>
<protein>
    <recommendedName>
        <fullName evidence="6">Major facilitator superfamily (MFS) profile domain-containing protein</fullName>
    </recommendedName>
</protein>
<dbReference type="SUPFAM" id="SSF103473">
    <property type="entry name" value="MFS general substrate transporter"/>
    <property type="match status" value="1"/>
</dbReference>
<reference evidence="7 8" key="1">
    <citation type="submission" date="2013-12" db="EMBL/GenBank/DDBJ databases">
        <title>Annotated genome of Streptomyces scopuliridis.</title>
        <authorList>
            <person name="Olson J.B."/>
        </authorList>
    </citation>
    <scope>NUCLEOTIDE SEQUENCE [LARGE SCALE GENOMIC DNA]</scope>
    <source>
        <strain evidence="7 8">RB72</strain>
    </source>
</reference>